<name>A0AAE3H1L1_9BACT</name>
<gene>
    <name evidence="2" type="ORF">EGI31_10325</name>
</gene>
<dbReference type="Pfam" id="PF01841">
    <property type="entry name" value="Transglut_core"/>
    <property type="match status" value="1"/>
</dbReference>
<evidence type="ECO:0000313" key="3">
    <source>
        <dbReference type="Proteomes" id="UP001204144"/>
    </source>
</evidence>
<dbReference type="Pfam" id="PF08379">
    <property type="entry name" value="Bact_transglu_N"/>
    <property type="match status" value="1"/>
</dbReference>
<dbReference type="InterPro" id="IPR013589">
    <property type="entry name" value="Bac_transglu_N"/>
</dbReference>
<evidence type="ECO:0000313" key="2">
    <source>
        <dbReference type="EMBL" id="MCP9763354.1"/>
    </source>
</evidence>
<comment type="caution">
    <text evidence="2">The sequence shown here is derived from an EMBL/GenBank/DDBJ whole genome shotgun (WGS) entry which is preliminary data.</text>
</comment>
<dbReference type="InterPro" id="IPR002931">
    <property type="entry name" value="Transglutaminase-like"/>
</dbReference>
<dbReference type="RefSeq" id="WP_255037137.1">
    <property type="nucleotide sequence ID" value="NZ_RJUF01000026.1"/>
</dbReference>
<proteinExistence type="predicted"/>
<accession>A0AAE3H1L1</accession>
<dbReference type="AlphaFoldDB" id="A0AAE3H1L1"/>
<dbReference type="SUPFAM" id="SSF54001">
    <property type="entry name" value="Cysteine proteinases"/>
    <property type="match status" value="1"/>
</dbReference>
<sequence>MTLEVEHQLSYSYSDYVSLNPHYFFLSPKPTPYQYLVSHEMSILPSPDLLNKNIDQEGNLQHVCFINLKLKTFEVNSKFIIKSENFKGLNFVFFPFECAKIPFVYPKRMAKYVEFILATKVISEEVKAYALAAAERANHSTIDFLMEVTTHIHRNFRYISRERGDAEKADDTLKNQSGSCRDFSVFMMEVCASMGILARFVSGYLYGSELHQHDLHAWVEVLLPGGGWRGFDPTEGRVVDKNYIALAASIESAGLNPVRGTFRSSGNVESVLNTLVTIKEIS</sequence>
<dbReference type="EMBL" id="RJUF01000026">
    <property type="protein sequence ID" value="MCP9763354.1"/>
    <property type="molecule type" value="Genomic_DNA"/>
</dbReference>
<dbReference type="SMART" id="SM00460">
    <property type="entry name" value="TGc"/>
    <property type="match status" value="1"/>
</dbReference>
<dbReference type="Gene3D" id="3.10.620.30">
    <property type="match status" value="1"/>
</dbReference>
<keyword evidence="3" id="KW-1185">Reference proteome</keyword>
<protein>
    <submittedName>
        <fullName evidence="2">Transglutaminase family protein</fullName>
    </submittedName>
</protein>
<evidence type="ECO:0000259" key="1">
    <source>
        <dbReference type="SMART" id="SM00460"/>
    </source>
</evidence>
<feature type="domain" description="Transglutaminase-like" evidence="1">
    <location>
        <begin position="172"/>
        <end position="235"/>
    </location>
</feature>
<dbReference type="PANTHER" id="PTHR33490:SF1">
    <property type="entry name" value="SLL1233 PROTEIN"/>
    <property type="match status" value="1"/>
</dbReference>
<dbReference type="PANTHER" id="PTHR33490">
    <property type="entry name" value="BLR5614 PROTEIN-RELATED"/>
    <property type="match status" value="1"/>
</dbReference>
<dbReference type="InterPro" id="IPR038765">
    <property type="entry name" value="Papain-like_cys_pep_sf"/>
</dbReference>
<dbReference type="Proteomes" id="UP001204144">
    <property type="component" value="Unassembled WGS sequence"/>
</dbReference>
<organism evidence="2 3">
    <name type="scientific">Lacihabitans soyangensis</name>
    <dbReference type="NCBI Taxonomy" id="869394"/>
    <lineage>
        <taxon>Bacteria</taxon>
        <taxon>Pseudomonadati</taxon>
        <taxon>Bacteroidota</taxon>
        <taxon>Cytophagia</taxon>
        <taxon>Cytophagales</taxon>
        <taxon>Leadbetterellaceae</taxon>
        <taxon>Lacihabitans</taxon>
    </lineage>
</organism>
<reference evidence="2 3" key="1">
    <citation type="submission" date="2018-11" db="EMBL/GenBank/DDBJ databases">
        <title>Novel bacteria species description.</title>
        <authorList>
            <person name="Han J.-H."/>
        </authorList>
    </citation>
    <scope>NUCLEOTIDE SEQUENCE [LARGE SCALE GENOMIC DNA]</scope>
    <source>
        <strain evidence="2 3">KCTC23259</strain>
    </source>
</reference>